<dbReference type="EMBL" id="ML987200">
    <property type="protein sequence ID" value="KAF2245748.1"/>
    <property type="molecule type" value="Genomic_DNA"/>
</dbReference>
<organism evidence="2 3">
    <name type="scientific">Trematosphaeria pertusa</name>
    <dbReference type="NCBI Taxonomy" id="390896"/>
    <lineage>
        <taxon>Eukaryota</taxon>
        <taxon>Fungi</taxon>
        <taxon>Dikarya</taxon>
        <taxon>Ascomycota</taxon>
        <taxon>Pezizomycotina</taxon>
        <taxon>Dothideomycetes</taxon>
        <taxon>Pleosporomycetidae</taxon>
        <taxon>Pleosporales</taxon>
        <taxon>Massarineae</taxon>
        <taxon>Trematosphaeriaceae</taxon>
        <taxon>Trematosphaeria</taxon>
    </lineage>
</organism>
<gene>
    <name evidence="2" type="ORF">BU26DRAFT_75133</name>
</gene>
<keyword evidence="3" id="KW-1185">Reference proteome</keyword>
<dbReference type="Proteomes" id="UP000800094">
    <property type="component" value="Unassembled WGS sequence"/>
</dbReference>
<evidence type="ECO:0000256" key="1">
    <source>
        <dbReference type="SAM" id="SignalP"/>
    </source>
</evidence>
<dbReference type="RefSeq" id="XP_033680752.1">
    <property type="nucleotide sequence ID" value="XM_033836303.1"/>
</dbReference>
<evidence type="ECO:0008006" key="4">
    <source>
        <dbReference type="Google" id="ProtNLM"/>
    </source>
</evidence>
<sequence length="323" mass="35701">MKLNFLAVLAALPVALAAIAFPVDDPAQGKDFTTERKCASGERRCHRWAVEMCLGGSWKRLQTCPWPMTCEYRTPRRGGAAQPTCIGTLHALGDVDADTDASDHDLLVVAANSPVPDLETRQSFSPPSPCHYGDMACSKDLYSVMVCDKNDKWQVQLKCPKPGCCATYPNGMPYCECGPGMPPPGAEHAAEVEKREDSSDQVCPHSCYMDWWGCKGSPAHCKNPCGRLECSHTCHFCPHGRHLPEREEEEVVPMEPQLEALSERDDARIIPPPPNNCPRCQERVQNCILVSSPPSKRKAVPTRLTHTVGEPEILLRDDLPHQH</sequence>
<feature type="chain" id="PRO_5025337018" description="EGF-like domain-containing protein" evidence="1">
    <location>
        <begin position="18"/>
        <end position="323"/>
    </location>
</feature>
<accession>A0A6A6I6P3</accession>
<reference evidence="2" key="1">
    <citation type="journal article" date="2020" name="Stud. Mycol.">
        <title>101 Dothideomycetes genomes: a test case for predicting lifestyles and emergence of pathogens.</title>
        <authorList>
            <person name="Haridas S."/>
            <person name="Albert R."/>
            <person name="Binder M."/>
            <person name="Bloem J."/>
            <person name="Labutti K."/>
            <person name="Salamov A."/>
            <person name="Andreopoulos B."/>
            <person name="Baker S."/>
            <person name="Barry K."/>
            <person name="Bills G."/>
            <person name="Bluhm B."/>
            <person name="Cannon C."/>
            <person name="Castanera R."/>
            <person name="Culley D."/>
            <person name="Daum C."/>
            <person name="Ezra D."/>
            <person name="Gonzalez J."/>
            <person name="Henrissat B."/>
            <person name="Kuo A."/>
            <person name="Liang C."/>
            <person name="Lipzen A."/>
            <person name="Lutzoni F."/>
            <person name="Magnuson J."/>
            <person name="Mondo S."/>
            <person name="Nolan M."/>
            <person name="Ohm R."/>
            <person name="Pangilinan J."/>
            <person name="Park H.-J."/>
            <person name="Ramirez L."/>
            <person name="Alfaro M."/>
            <person name="Sun H."/>
            <person name="Tritt A."/>
            <person name="Yoshinaga Y."/>
            <person name="Zwiers L.-H."/>
            <person name="Turgeon B."/>
            <person name="Goodwin S."/>
            <person name="Spatafora J."/>
            <person name="Crous P."/>
            <person name="Grigoriev I."/>
        </authorList>
    </citation>
    <scope>NUCLEOTIDE SEQUENCE</scope>
    <source>
        <strain evidence="2">CBS 122368</strain>
    </source>
</reference>
<proteinExistence type="predicted"/>
<keyword evidence="1" id="KW-0732">Signal</keyword>
<dbReference type="AlphaFoldDB" id="A0A6A6I6P3"/>
<evidence type="ECO:0000313" key="3">
    <source>
        <dbReference type="Proteomes" id="UP000800094"/>
    </source>
</evidence>
<feature type="signal peptide" evidence="1">
    <location>
        <begin position="1"/>
        <end position="17"/>
    </location>
</feature>
<protein>
    <recommendedName>
        <fullName evidence="4">EGF-like domain-containing protein</fullName>
    </recommendedName>
</protein>
<dbReference type="GeneID" id="54589633"/>
<evidence type="ECO:0000313" key="2">
    <source>
        <dbReference type="EMBL" id="KAF2245748.1"/>
    </source>
</evidence>
<name>A0A6A6I6P3_9PLEO</name>